<organism evidence="1 2">
    <name type="scientific">Sorghum bicolor</name>
    <name type="common">Sorghum</name>
    <name type="synonym">Sorghum vulgare</name>
    <dbReference type="NCBI Taxonomy" id="4558"/>
    <lineage>
        <taxon>Eukaryota</taxon>
        <taxon>Viridiplantae</taxon>
        <taxon>Streptophyta</taxon>
        <taxon>Embryophyta</taxon>
        <taxon>Tracheophyta</taxon>
        <taxon>Spermatophyta</taxon>
        <taxon>Magnoliopsida</taxon>
        <taxon>Liliopsida</taxon>
        <taxon>Poales</taxon>
        <taxon>Poaceae</taxon>
        <taxon>PACMAD clade</taxon>
        <taxon>Panicoideae</taxon>
        <taxon>Andropogonodae</taxon>
        <taxon>Andropogoneae</taxon>
        <taxon>Sorghinae</taxon>
        <taxon>Sorghum</taxon>
    </lineage>
</organism>
<comment type="caution">
    <text evidence="1">The sequence shown here is derived from an EMBL/GenBank/DDBJ whole genome shotgun (WGS) entry which is preliminary data.</text>
</comment>
<evidence type="ECO:0000313" key="2">
    <source>
        <dbReference type="Proteomes" id="UP000807115"/>
    </source>
</evidence>
<sequence length="286" mass="32547">MMILPVERRIEAYDGENDDLDNFEALLSVPEDSPFLQRVIEVEPIAAATQVLVEQNENQLGPNDLQACLRQGEWNRVLDILTQMVLDGKAAATAVGNDPHPLDIRRTHPELVVLLRGQALFDLRGMGNAIRADAYYRDNIRAIYPDDSSTGIEFVDKLLAEIKVMVRGEQLPRKCRFNDKDKTRQSVNDYLKIYFPTFRYICRDVEIKDGVVPIGLFGEKKGKEVRCLACHDFKKKKYSERKLYYHQLQDPAGRQALCPASTEYIRKKIHDVLAKKEAAEDGAQGP</sequence>
<reference evidence="1" key="1">
    <citation type="journal article" date="2019" name="BMC Genomics">
        <title>A new reference genome for Sorghum bicolor reveals high levels of sequence similarity between sweet and grain genotypes: implications for the genetics of sugar metabolism.</title>
        <authorList>
            <person name="Cooper E.A."/>
            <person name="Brenton Z.W."/>
            <person name="Flinn B.S."/>
            <person name="Jenkins J."/>
            <person name="Shu S."/>
            <person name="Flowers D."/>
            <person name="Luo F."/>
            <person name="Wang Y."/>
            <person name="Xia P."/>
            <person name="Barry K."/>
            <person name="Daum C."/>
            <person name="Lipzen A."/>
            <person name="Yoshinaga Y."/>
            <person name="Schmutz J."/>
            <person name="Saski C."/>
            <person name="Vermerris W."/>
            <person name="Kresovich S."/>
        </authorList>
    </citation>
    <scope>NUCLEOTIDE SEQUENCE</scope>
</reference>
<gene>
    <name evidence="1" type="ORF">BDA96_08G008900</name>
</gene>
<protein>
    <submittedName>
        <fullName evidence="1">Uncharacterized protein</fullName>
    </submittedName>
</protein>
<dbReference type="EMBL" id="CM027687">
    <property type="protein sequence ID" value="KAG0519695.1"/>
    <property type="molecule type" value="Genomic_DNA"/>
</dbReference>
<name>A0A921QEM2_SORBI</name>
<reference evidence="1" key="2">
    <citation type="submission" date="2020-10" db="EMBL/GenBank/DDBJ databases">
        <authorList>
            <person name="Cooper E.A."/>
            <person name="Brenton Z.W."/>
            <person name="Flinn B.S."/>
            <person name="Jenkins J."/>
            <person name="Shu S."/>
            <person name="Flowers D."/>
            <person name="Luo F."/>
            <person name="Wang Y."/>
            <person name="Xia P."/>
            <person name="Barry K."/>
            <person name="Daum C."/>
            <person name="Lipzen A."/>
            <person name="Yoshinaga Y."/>
            <person name="Schmutz J."/>
            <person name="Saski C."/>
            <person name="Vermerris W."/>
            <person name="Kresovich S."/>
        </authorList>
    </citation>
    <scope>NUCLEOTIDE SEQUENCE</scope>
</reference>
<accession>A0A921QEM2</accession>
<evidence type="ECO:0000313" key="1">
    <source>
        <dbReference type="EMBL" id="KAG0519695.1"/>
    </source>
</evidence>
<dbReference type="AlphaFoldDB" id="A0A921QEM2"/>
<dbReference type="Proteomes" id="UP000807115">
    <property type="component" value="Chromosome 8"/>
</dbReference>
<proteinExistence type="predicted"/>